<dbReference type="EMBL" id="LSSL01000579">
    <property type="protein sequence ID" value="OLY84215.1"/>
    <property type="molecule type" value="Genomic_DNA"/>
</dbReference>
<dbReference type="Pfam" id="PF11707">
    <property type="entry name" value="Npa1"/>
    <property type="match status" value="1"/>
</dbReference>
<reference evidence="3 4" key="1">
    <citation type="journal article" date="2016" name="Mol. Biol. Evol.">
        <title>Genome-Wide Survey of Gut Fungi (Harpellales) Reveals the First Horizontally Transferred Ubiquitin Gene from a Mosquito Host.</title>
        <authorList>
            <person name="Wang Y."/>
            <person name="White M.M."/>
            <person name="Kvist S."/>
            <person name="Moncalvo J.M."/>
        </authorList>
    </citation>
    <scope>NUCLEOTIDE SEQUENCE [LARGE SCALE GENOMIC DNA]</scope>
    <source>
        <strain evidence="3 4">ALG-7-W6</strain>
    </source>
</reference>
<dbReference type="Pfam" id="PF16201">
    <property type="entry name" value="NopRA1"/>
    <property type="match status" value="1"/>
</dbReference>
<gene>
    <name evidence="3" type="ORF">AYI68_g1625</name>
</gene>
<comment type="caution">
    <text evidence="3">The sequence shown here is derived from an EMBL/GenBank/DDBJ whole genome shotgun (WGS) entry which is preliminary data.</text>
</comment>
<evidence type="ECO:0000259" key="1">
    <source>
        <dbReference type="Pfam" id="PF11707"/>
    </source>
</evidence>
<feature type="domain" description="URB1 C-terminal" evidence="2">
    <location>
        <begin position="2177"/>
        <end position="2337"/>
    </location>
</feature>
<accession>A0A1R0H4W7</accession>
<dbReference type="PANTHER" id="PTHR13500:SF0">
    <property type="entry name" value="NUCLEOLAR PRE-RIBOSOMAL-ASSOCIATED PROTEIN 1"/>
    <property type="match status" value="1"/>
</dbReference>
<dbReference type="OrthoDB" id="72892at2759"/>
<proteinExistence type="predicted"/>
<dbReference type="GO" id="GO:0000463">
    <property type="term" value="P:maturation of LSU-rRNA from tricistronic rRNA transcript (SSU-rRNA, 5.8S rRNA, LSU-rRNA)"/>
    <property type="evidence" value="ECO:0007669"/>
    <property type="project" value="TreeGrafter"/>
</dbReference>
<keyword evidence="4" id="KW-1185">Reference proteome</keyword>
<evidence type="ECO:0000259" key="2">
    <source>
        <dbReference type="Pfam" id="PF16201"/>
    </source>
</evidence>
<dbReference type="GO" id="GO:0005730">
    <property type="term" value="C:nucleolus"/>
    <property type="evidence" value="ECO:0007669"/>
    <property type="project" value="TreeGrafter"/>
</dbReference>
<name>A0A1R0H4W7_9FUNG</name>
<protein>
    <submittedName>
        <fullName evidence="3">Nucleolar pre-ribosomal-associated protein 1</fullName>
    </submittedName>
</protein>
<dbReference type="STRING" id="133383.A0A1R0H4W7"/>
<evidence type="ECO:0000313" key="3">
    <source>
        <dbReference type="EMBL" id="OLY84215.1"/>
    </source>
</evidence>
<dbReference type="InterPro" id="IPR021714">
    <property type="entry name" value="URB1_N"/>
</dbReference>
<dbReference type="Proteomes" id="UP000187455">
    <property type="component" value="Unassembled WGS sequence"/>
</dbReference>
<sequence>MHVKERSKRTITEDANQLDHAYVEKSSTSSKKKFKLDSYKKNDKFNPVLKNKSLDVTSYSDSKELISSFLTSNLDLIVQNLKRLNILLDEALETRNDSNRIRIFEINMRLIVECDDSSNHFSFLFDLWDKFPEEVYKKFNKTLLNCFEKILILFDTELLKTHGSIIINRLISHHLEKILSSQNVQTSTEFNSALKLLLCFVKYNTHSITLNLYNELQIRPKLVKSICDPKKELVEIKDSSKKELKTSSVHPQKNYRKNWIYIILSLIKQLRYIEKEKMIEKFGLFSSVFMIIGSCSYREISDILFVTYKHVLLDQKIKKITKVKFITLYVFDHVISLFPLSEKFDIEDFSKENSFTYATFDSKSVLVQDLPKTDSISDICFRFLESVTCRKSFILSYPNLDSYSSSQYFDPFKSTSNTSFSSIDNDEPPSTDSISAVVNSLHNKKSVSIDRYQLFYVLIHKIKHLESKRHSSLTIKILQSNTELISSFWKKVNLSLEPRLSTLYLVNIGFVLKVLSINVPLTYPESRIESNKIVKFRYPNQLPIPAIPSVSQVIDYIIPCSFNRLLLSKGVQFVTSPLVQYMNLNVIGHSMKKLEKFSEYIKYNIRLIEDSTNSNYAINNTSQLISDWKLFESRLFQSVKRRLPEWNVVLSVYRVFQSSSLSSNQKSTKNEFEGHNYECNILILESLLRVISGYVKNFPEWILDSKFDIGKLLSFHPESLIVPNTKNVVNKVDITFQNLIFRHVLDCIYTCPKDLVSWIGTTDAPNISSNSKFSIYPKHNFGIAVMLFLIKSGPVKVSAKKVLIKALTEVSSMTFLSHEMDSQLSSSSSSQYSNQIYNAWLESLEIAYNHNSSDFINYNRVSNLVKFAESTILSLSSSPYKYIDLLKVWNNQESSNTPQFNHISDGPGIVASILLDRWVNFLISSNTFKSFDLFGNSNSTIIKDISDLGSCPQFTLYKDEHFLLPLIWLRWFIVKQISIFGKESKIFFSRFLVNALPFILSNYGLNIINHKSVEGDGSNFHGDIFEAILDNSIHKKIVTLFYKVMEPLISKLGDIKGISKSISFDKFLSGIHSQKVEYSVVEKLSNLILEMTSEEDTNPIKNFDEDLLDYTYLVSLDYSYDLPKSITSTLLNNLEKPSKSFKLSTFSSWNFTYTNLNIKSNDYSDEFLRNFDDKNFGFKLYVESLFFDLIISTSSVDITLTSSQIGIILRLVTNHSEDNELMLLLLKNSILGIQSMFEDGSVDLKGSQFAAVGLFNILYFSADTTNIDKFGIPSGRDKIKSVTRLSSKDSFFEQLQEVAITFLKNLKVPESISITSKYIGYLSVILLRMISDYIPLNLDSETMSIIESIVNMTLSEIERFAVSSSNDGSYSIYLVSLISILVPALDISVSDKIIINIQNSIDKVEKIINQKAISMRLSLMQLCLTRISESKQHIIIKSYRRAFTALVDIWLEKVIGKSLYEKNNKEGISNSLVSATHDSDLELKSLNTLFINFLRAIFSYSPYIPQNSASQSLDGSFLGFISWPIISRWNLALSEIELRSKNILNIASTSENNMLNLTKENHEDSENLDILQKKISIAIPFIAKSISKNGSQHISSREAKIILGILIRNMGSIRKLVYTKFYPSDLVNLPEKSAMQIHLNLPIYIEIAFNIMEVSCRRLYNGSISLYDFFSINEKAVSSNKILLPSEFSKIHYSDDVEYVLKVGELVLKSGALDLLTHDLTDSENRDQSFDFSYFEKIVGIVELWIQKRANKSQIYLIIESIEKFHIPQSISEMRLEYCCEYLESIKFKNRLIISALHNLLNCEVFDEEINTFLIKILSNVIRSFNIVNKIMDRYPNQKFTSILESICLTIQFLTRDEFIKKNNIILNIEDSEVFEIYTETVLSILNSRSSEEDLSKSNSKNSVLNFEILGLLSLILTGISYISPVQSMDGANNVTITSLKNILIKFISDPEFPIISYKENRASIIIFVCSTWVFIKNLTLDKEMCLITGKLMQVLFSCYSGTNSLEDRALAKFFELYESFMGISLEPCIVYFGHKSADKLSKQRYADVHYGYDAMDPSLKTGIMEQFSVEDADKCIRNLDSKKANYSMYRFFVNDSTLLKNSDIDAPKDYFDEYTLLDFVLECSRKSKYEFINESKSMKTSSNESYDPYFLLKLYISILSVTPEVDLRSLLKANALGIAFTATSSSCMDTRRVGYTLISLVYKIINGEMKFNERYQIISLLNNFRNSLEIKNMRIPFALSLFLGNCATVLLNPGNELYPFINQLILSGPRFKLNSIPTFFGMVLSNGTVSTRVRNFILQIAAFGTETYYVDRVIFQKSFVFEQLFSFGLSPLSSRNPNFNFNPLLTLFNLSLRNNSISLFHSLSSRDGILITWIRQAVTLSTLPLLDSQKIGNESFNIASWCFTDLLSISRLILRIVANSPTHIISAQNDCLNLSTKPDYNFYTYWVGNESSIRQGQILALDSIKIILESILVFSSSLIKKTDTVRLDVFTQIFCIVHSCLSSCLLYCEMHILACKKLSNVEKISLIEYGKKLNEINKVSNQIFEILETKISVSTDINIGFKDVSNISELVIESRDFSSLTSTWNFVPKDIWILTGDSDGQDFNILSYFYGIGSVLLFKSTMAAYSIGDQSGLKDKKLEYIKILCRALAFCPEIFSKYSN</sequence>
<evidence type="ECO:0000313" key="4">
    <source>
        <dbReference type="Proteomes" id="UP000187455"/>
    </source>
</evidence>
<organism evidence="3 4">
    <name type="scientific">Smittium mucronatum</name>
    <dbReference type="NCBI Taxonomy" id="133383"/>
    <lineage>
        <taxon>Eukaryota</taxon>
        <taxon>Fungi</taxon>
        <taxon>Fungi incertae sedis</taxon>
        <taxon>Zoopagomycota</taxon>
        <taxon>Kickxellomycotina</taxon>
        <taxon>Harpellomycetes</taxon>
        <taxon>Harpellales</taxon>
        <taxon>Legeriomycetaceae</taxon>
        <taxon>Smittium</taxon>
    </lineage>
</organism>
<dbReference type="InterPro" id="IPR039844">
    <property type="entry name" value="URB1"/>
</dbReference>
<feature type="domain" description="URB1 N-terminal" evidence="1">
    <location>
        <begin position="124"/>
        <end position="505"/>
    </location>
</feature>
<dbReference type="InterPro" id="IPR032436">
    <property type="entry name" value="URB1_C"/>
</dbReference>
<dbReference type="GO" id="GO:0000466">
    <property type="term" value="P:maturation of 5.8S rRNA from tricistronic rRNA transcript (SSU-rRNA, 5.8S rRNA, LSU-rRNA)"/>
    <property type="evidence" value="ECO:0007669"/>
    <property type="project" value="TreeGrafter"/>
</dbReference>
<dbReference type="PANTHER" id="PTHR13500">
    <property type="entry name" value="NUCLEOLAR PRERIBOSOMAL-ASSOCIATED PROTEIN 1"/>
    <property type="match status" value="1"/>
</dbReference>